<feature type="active site" description="Charge relay system" evidence="5">
    <location>
        <position position="123"/>
    </location>
</feature>
<name>A0A9P6IBR7_9PEZI</name>
<dbReference type="Proteomes" id="UP000781932">
    <property type="component" value="Unassembled WGS sequence"/>
</dbReference>
<gene>
    <name evidence="7" type="ORF">CkaCkLH20_06657</name>
</gene>
<dbReference type="InterPro" id="IPR036928">
    <property type="entry name" value="AS_sf"/>
</dbReference>
<dbReference type="Pfam" id="PF01425">
    <property type="entry name" value="Amidase"/>
    <property type="match status" value="1"/>
</dbReference>
<reference evidence="7" key="1">
    <citation type="submission" date="2020-03" db="EMBL/GenBank/DDBJ databases">
        <authorList>
            <person name="He L."/>
        </authorList>
    </citation>
    <scope>NUCLEOTIDE SEQUENCE</scope>
    <source>
        <strain evidence="7">CkLH20</strain>
    </source>
</reference>
<dbReference type="PANTHER" id="PTHR46072:SF4">
    <property type="entry name" value="AMIDASE C550.07-RELATED"/>
    <property type="match status" value="1"/>
</dbReference>
<dbReference type="EC" id="3.5.1.4" evidence="3"/>
<dbReference type="GO" id="GO:0004040">
    <property type="term" value="F:amidase activity"/>
    <property type="evidence" value="ECO:0007669"/>
    <property type="project" value="UniProtKB-EC"/>
</dbReference>
<evidence type="ECO:0000256" key="4">
    <source>
        <dbReference type="ARBA" id="ARBA00022801"/>
    </source>
</evidence>
<comment type="caution">
    <text evidence="7">The sequence shown here is derived from an EMBL/GenBank/DDBJ whole genome shotgun (WGS) entry which is preliminary data.</text>
</comment>
<dbReference type="GeneID" id="62162448"/>
<dbReference type="PROSITE" id="PS00571">
    <property type="entry name" value="AMIDASES"/>
    <property type="match status" value="1"/>
</dbReference>
<dbReference type="EMBL" id="JAATWM020000020">
    <property type="protein sequence ID" value="KAF9875725.1"/>
    <property type="molecule type" value="Genomic_DNA"/>
</dbReference>
<evidence type="ECO:0000256" key="5">
    <source>
        <dbReference type="PIRSR" id="PIRSR001221-1"/>
    </source>
</evidence>
<evidence type="ECO:0000313" key="7">
    <source>
        <dbReference type="EMBL" id="KAF9875725.1"/>
    </source>
</evidence>
<evidence type="ECO:0000313" key="8">
    <source>
        <dbReference type="Proteomes" id="UP000781932"/>
    </source>
</evidence>
<feature type="active site" description="Charge relay system" evidence="5">
    <location>
        <position position="199"/>
    </location>
</feature>
<keyword evidence="8" id="KW-1185">Reference proteome</keyword>
<evidence type="ECO:0000259" key="6">
    <source>
        <dbReference type="Pfam" id="PF01425"/>
    </source>
</evidence>
<dbReference type="SUPFAM" id="SSF75304">
    <property type="entry name" value="Amidase signature (AS) enzymes"/>
    <property type="match status" value="1"/>
</dbReference>
<organism evidence="7 8">
    <name type="scientific">Colletotrichum karsti</name>
    <dbReference type="NCBI Taxonomy" id="1095194"/>
    <lineage>
        <taxon>Eukaryota</taxon>
        <taxon>Fungi</taxon>
        <taxon>Dikarya</taxon>
        <taxon>Ascomycota</taxon>
        <taxon>Pezizomycotina</taxon>
        <taxon>Sordariomycetes</taxon>
        <taxon>Hypocreomycetidae</taxon>
        <taxon>Glomerellales</taxon>
        <taxon>Glomerellaceae</taxon>
        <taxon>Colletotrichum</taxon>
        <taxon>Colletotrichum boninense species complex</taxon>
    </lineage>
</organism>
<evidence type="ECO:0000256" key="2">
    <source>
        <dbReference type="ARBA" id="ARBA00009199"/>
    </source>
</evidence>
<accession>A0A9P6IBR7</accession>
<keyword evidence="4" id="KW-0378">Hydrolase</keyword>
<dbReference type="PANTHER" id="PTHR46072">
    <property type="entry name" value="AMIDASE-RELATED-RELATED"/>
    <property type="match status" value="1"/>
</dbReference>
<feature type="domain" description="Amidase" evidence="6">
    <location>
        <begin position="72"/>
        <end position="523"/>
    </location>
</feature>
<evidence type="ECO:0000256" key="3">
    <source>
        <dbReference type="ARBA" id="ARBA00012922"/>
    </source>
</evidence>
<dbReference type="Gene3D" id="3.90.1300.10">
    <property type="entry name" value="Amidase signature (AS) domain"/>
    <property type="match status" value="1"/>
</dbReference>
<dbReference type="InterPro" id="IPR020556">
    <property type="entry name" value="Amidase_CS"/>
</dbReference>
<reference evidence="7" key="2">
    <citation type="submission" date="2020-11" db="EMBL/GenBank/DDBJ databases">
        <title>Whole genome sequencing of Colletotrichum sp.</title>
        <authorList>
            <person name="Li H."/>
        </authorList>
    </citation>
    <scope>NUCLEOTIDE SEQUENCE</scope>
    <source>
        <strain evidence="7">CkLH20</strain>
    </source>
</reference>
<dbReference type="RefSeq" id="XP_038745186.1">
    <property type="nucleotide sequence ID" value="XM_038889374.1"/>
</dbReference>
<feature type="active site" description="Acyl-ester intermediate" evidence="5">
    <location>
        <position position="223"/>
    </location>
</feature>
<comment type="catalytic activity">
    <reaction evidence="1">
        <text>a monocarboxylic acid amide + H2O = a monocarboxylate + NH4(+)</text>
        <dbReference type="Rhea" id="RHEA:12020"/>
        <dbReference type="ChEBI" id="CHEBI:15377"/>
        <dbReference type="ChEBI" id="CHEBI:28938"/>
        <dbReference type="ChEBI" id="CHEBI:35757"/>
        <dbReference type="ChEBI" id="CHEBI:83628"/>
        <dbReference type="EC" id="3.5.1.4"/>
    </reaction>
</comment>
<dbReference type="OrthoDB" id="6428749at2759"/>
<comment type="similarity">
    <text evidence="2">Belongs to the amidase family.</text>
</comment>
<dbReference type="InterPro" id="IPR023631">
    <property type="entry name" value="Amidase_dom"/>
</dbReference>
<sequence>MNPTQLVAKALAIRDESLVDALPPIKLPEPLPQNVQGIPAQILTAEELEITESDAVTLIDKMASKTLSCETVVKAFLARAALAQKTVNCITELLYTHAITRARYLDSLPEPAGPLHGLPISVKEQFGFEGKINNNGFVAWCDRQQVPRCSLNEILERECGAVILARTTQPQSVMHLETNSNVYGRTLNPWNRTLAAGGSSGGEGALVGFKGSSLGLGGDIGGSIRVPAANNGVYGFKPTSNRVGNTGGMGLILGQEEITGCIGPLSPTLSGIELFMRAYLNMCPWNRENTLLPIPWRKVALPPKLKIGIMRSDGVVRPHPPVLRAMDTVVDALKAAPEQFEVVDWESRGHDECWRLTSALYYEDGGRRLREVIAAGGEETLPLTSWLLEETNIKPRTVEEVWDLKAARNSYRAMYNQLWLDTGKRDGHPVDAILCPVGPGCAPPHDSAKYWSYTSQWNLLDYPAVSFPVTQVDQRLDIAEDGYTPQNPDDKFNHELYTGPGRYRDAPVSLQLVTRRYEDEKCLGILRRMEMAMGRKAGMT</sequence>
<dbReference type="AlphaFoldDB" id="A0A9P6IBR7"/>
<protein>
    <recommendedName>
        <fullName evidence="3">amidase</fullName>
        <ecNumber evidence="3">3.5.1.4</ecNumber>
    </recommendedName>
</protein>
<evidence type="ECO:0000256" key="1">
    <source>
        <dbReference type="ARBA" id="ARBA00001311"/>
    </source>
</evidence>
<proteinExistence type="inferred from homology"/>
<dbReference type="PIRSF" id="PIRSF001221">
    <property type="entry name" value="Amidase_fungi"/>
    <property type="match status" value="1"/>
</dbReference>